<feature type="region of interest" description="Disordered" evidence="1">
    <location>
        <begin position="189"/>
        <end position="239"/>
    </location>
</feature>
<keyword evidence="3" id="KW-1185">Reference proteome</keyword>
<reference evidence="2" key="1">
    <citation type="submission" date="2023-04" db="EMBL/GenBank/DDBJ databases">
        <title>Phytophthora fragariaefolia NBRC 109709.</title>
        <authorList>
            <person name="Ichikawa N."/>
            <person name="Sato H."/>
            <person name="Tonouchi N."/>
        </authorList>
    </citation>
    <scope>NUCLEOTIDE SEQUENCE</scope>
    <source>
        <strain evidence="2">NBRC 109709</strain>
    </source>
</reference>
<comment type="caution">
    <text evidence="2">The sequence shown here is derived from an EMBL/GenBank/DDBJ whole genome shotgun (WGS) entry which is preliminary data.</text>
</comment>
<protein>
    <submittedName>
        <fullName evidence="2">Unnamed protein product</fullName>
    </submittedName>
</protein>
<evidence type="ECO:0000313" key="2">
    <source>
        <dbReference type="EMBL" id="GMF17035.1"/>
    </source>
</evidence>
<feature type="compositionally biased region" description="Basic residues" evidence="1">
    <location>
        <begin position="752"/>
        <end position="773"/>
    </location>
</feature>
<gene>
    <name evidence="2" type="ORF">Pfra01_000104600</name>
</gene>
<feature type="compositionally biased region" description="Low complexity" evidence="1">
    <location>
        <begin position="563"/>
        <end position="578"/>
    </location>
</feature>
<organism evidence="2 3">
    <name type="scientific">Phytophthora fragariaefolia</name>
    <dbReference type="NCBI Taxonomy" id="1490495"/>
    <lineage>
        <taxon>Eukaryota</taxon>
        <taxon>Sar</taxon>
        <taxon>Stramenopiles</taxon>
        <taxon>Oomycota</taxon>
        <taxon>Peronosporomycetes</taxon>
        <taxon>Peronosporales</taxon>
        <taxon>Peronosporaceae</taxon>
        <taxon>Phytophthora</taxon>
    </lineage>
</organism>
<dbReference type="OrthoDB" id="146807at2759"/>
<dbReference type="AlphaFoldDB" id="A0A9W6TP86"/>
<proteinExistence type="predicted"/>
<feature type="region of interest" description="Disordered" evidence="1">
    <location>
        <begin position="1"/>
        <end position="24"/>
    </location>
</feature>
<feature type="compositionally biased region" description="Basic and acidic residues" evidence="1">
    <location>
        <begin position="208"/>
        <end position="218"/>
    </location>
</feature>
<sequence length="820" mass="84336">MSPPRQPSPQGDTTSDAEDKSDSARRVTLESLECLLHLQDSQREQELAELARLGAFSLTRPVVPSDRAQRDAVLSAASVQELGDALRRLFTGPDSSAVIANLRSEPQVVQQINSSLTRRLDTQSVELADFRNRLNVMTLECDRLLDMSKQSNAFTASLRKSVAELETQAAVARSQADAKVAAAFRHAGSFKRQVQDRDQEIPGPSSAEHPDSSREARRLSHPVSATAAGFRRKPHQPPDQLYSIPLPGEVGHEEVMDLLAGDDLAARAARPASVAGDEASFDFHLGDPLEDVELDSSAEAGMATTSSARVVSTAGSSSAVASISSPVTATSSATVTIVVSSAPTVDSVVESCSAHQDSSTSTATSSSAATASSSAVLVSMSSCSTESASADPSLPTLLPGASTATGSFASCSVASTMGLVSSAELGASTSIMLLAPLPTSGVVTPASSSAGPVVASAPVLSPALTPEPSLSPSLSSSSTASSTAVSISASRSAVITTSVTSSAAVDSSVAGSVGVFTSVPCPVGAVSVSTPNSPVLRVLGCSRQTPAHQPSGVAPTVVKAVPGVSSTSTRPTVPTSGSMLVSPSGRPRRKYAAIAASLLSHYLTELDVSDRVALGLGGSAEASSDSMSRGAGSSVKPLELLSGSSDAESDSVAASSAELESSRGQTGDQATTAPHPKARALSSATSALDGDVSSDDSGDISLRDPVSRMQTGRVATHGKAQSYLALGRTPPSSPRSSDSAGALSARRSCSVSKKKKEKKERRKHKHRHKHKRRLSELEDSAGLAGDGDRPRRSKHSPRNRLIALVHPRRIVGSFRRVLPG</sequence>
<feature type="region of interest" description="Disordered" evidence="1">
    <location>
        <begin position="619"/>
        <end position="800"/>
    </location>
</feature>
<evidence type="ECO:0000256" key="1">
    <source>
        <dbReference type="SAM" id="MobiDB-lite"/>
    </source>
</evidence>
<feature type="compositionally biased region" description="Polar residues" evidence="1">
    <location>
        <begin position="663"/>
        <end position="672"/>
    </location>
</feature>
<feature type="region of interest" description="Disordered" evidence="1">
    <location>
        <begin position="563"/>
        <end position="585"/>
    </location>
</feature>
<dbReference type="Proteomes" id="UP001165121">
    <property type="component" value="Unassembled WGS sequence"/>
</dbReference>
<dbReference type="EMBL" id="BSXT01000085">
    <property type="protein sequence ID" value="GMF17035.1"/>
    <property type="molecule type" value="Genomic_DNA"/>
</dbReference>
<accession>A0A9W6TP86</accession>
<feature type="compositionally biased region" description="Low complexity" evidence="1">
    <location>
        <begin position="622"/>
        <end position="659"/>
    </location>
</feature>
<evidence type="ECO:0000313" key="3">
    <source>
        <dbReference type="Proteomes" id="UP001165121"/>
    </source>
</evidence>
<name>A0A9W6TP86_9STRA</name>